<comment type="caution">
    <text evidence="3">The sequence shown here is derived from an EMBL/GenBank/DDBJ whole genome shotgun (WGS) entry which is preliminary data.</text>
</comment>
<evidence type="ECO:0000313" key="3">
    <source>
        <dbReference type="EMBL" id="CAH1449247.1"/>
    </source>
</evidence>
<keyword evidence="2" id="KW-1133">Transmembrane helix</keyword>
<reference evidence="3 4" key="1">
    <citation type="submission" date="2022-01" db="EMBL/GenBank/DDBJ databases">
        <authorList>
            <person name="Xiong W."/>
            <person name="Schranz E."/>
        </authorList>
    </citation>
    <scope>NUCLEOTIDE SEQUENCE [LARGE SCALE GENOMIC DNA]</scope>
</reference>
<evidence type="ECO:0000256" key="1">
    <source>
        <dbReference type="SAM" id="MobiDB-lite"/>
    </source>
</evidence>
<feature type="transmembrane region" description="Helical" evidence="2">
    <location>
        <begin position="45"/>
        <end position="63"/>
    </location>
</feature>
<dbReference type="EMBL" id="CAKMRJ010005634">
    <property type="protein sequence ID" value="CAH1449247.1"/>
    <property type="molecule type" value="Genomic_DNA"/>
</dbReference>
<evidence type="ECO:0000256" key="2">
    <source>
        <dbReference type="SAM" id="Phobius"/>
    </source>
</evidence>
<proteinExistence type="predicted"/>
<evidence type="ECO:0008006" key="5">
    <source>
        <dbReference type="Google" id="ProtNLM"/>
    </source>
</evidence>
<dbReference type="Proteomes" id="UP001157418">
    <property type="component" value="Unassembled WGS sequence"/>
</dbReference>
<sequence length="91" mass="9834">MVRFGNVMKAMPQIDKQQPRASEAMATGQVLHQTSKGAPKSPIRMMLGGFVVIGALAYFTLYYHKKPEATALDVAKVATGTANLGNTRPQK</sequence>
<gene>
    <name evidence="3" type="ORF">LVIROSA_LOCUS34738</name>
</gene>
<organism evidence="3 4">
    <name type="scientific">Lactuca virosa</name>
    <dbReference type="NCBI Taxonomy" id="75947"/>
    <lineage>
        <taxon>Eukaryota</taxon>
        <taxon>Viridiplantae</taxon>
        <taxon>Streptophyta</taxon>
        <taxon>Embryophyta</taxon>
        <taxon>Tracheophyta</taxon>
        <taxon>Spermatophyta</taxon>
        <taxon>Magnoliopsida</taxon>
        <taxon>eudicotyledons</taxon>
        <taxon>Gunneridae</taxon>
        <taxon>Pentapetalae</taxon>
        <taxon>asterids</taxon>
        <taxon>campanulids</taxon>
        <taxon>Asterales</taxon>
        <taxon>Asteraceae</taxon>
        <taxon>Cichorioideae</taxon>
        <taxon>Cichorieae</taxon>
        <taxon>Lactucinae</taxon>
        <taxon>Lactuca</taxon>
    </lineage>
</organism>
<protein>
    <recommendedName>
        <fullName evidence="5">Transmembrane protein</fullName>
    </recommendedName>
</protein>
<evidence type="ECO:0000313" key="4">
    <source>
        <dbReference type="Proteomes" id="UP001157418"/>
    </source>
</evidence>
<dbReference type="AlphaFoldDB" id="A0AAU9PGU2"/>
<keyword evidence="2" id="KW-0472">Membrane</keyword>
<keyword evidence="4" id="KW-1185">Reference proteome</keyword>
<accession>A0AAU9PGU2</accession>
<feature type="region of interest" description="Disordered" evidence="1">
    <location>
        <begin position="12"/>
        <end position="38"/>
    </location>
</feature>
<name>A0AAU9PGU2_9ASTR</name>
<keyword evidence="2" id="KW-0812">Transmembrane</keyword>